<organism evidence="2 3">
    <name type="scientific">Fuscovulum blasticum DSM 2131</name>
    <dbReference type="NCBI Taxonomy" id="1188250"/>
    <lineage>
        <taxon>Bacteria</taxon>
        <taxon>Pseudomonadati</taxon>
        <taxon>Pseudomonadota</taxon>
        <taxon>Alphaproteobacteria</taxon>
        <taxon>Rhodobacterales</taxon>
        <taxon>Paracoccaceae</taxon>
        <taxon>Pseudogemmobacter</taxon>
    </lineage>
</organism>
<keyword evidence="3" id="KW-1185">Reference proteome</keyword>
<feature type="chain" id="PRO_5015501440" evidence="1">
    <location>
        <begin position="19"/>
        <end position="138"/>
    </location>
</feature>
<evidence type="ECO:0000313" key="3">
    <source>
        <dbReference type="Proteomes" id="UP000241362"/>
    </source>
</evidence>
<dbReference type="EMBL" id="PZKE01000006">
    <property type="protein sequence ID" value="PTE14729.1"/>
    <property type="molecule type" value="Genomic_DNA"/>
</dbReference>
<dbReference type="Proteomes" id="UP000241362">
    <property type="component" value="Unassembled WGS sequence"/>
</dbReference>
<protein>
    <submittedName>
        <fullName evidence="2">Uncharacterized protein</fullName>
    </submittedName>
</protein>
<reference evidence="2 3" key="1">
    <citation type="submission" date="2018-03" db="EMBL/GenBank/DDBJ databases">
        <title>Rhodobacter blasticus.</title>
        <authorList>
            <person name="Meyer T.E."/>
            <person name="Miller S."/>
            <person name="Lodha T."/>
            <person name="Gandham S."/>
            <person name="Chintalapati S."/>
            <person name="Chintalapati V.R."/>
        </authorList>
    </citation>
    <scope>NUCLEOTIDE SEQUENCE [LARGE SCALE GENOMIC DNA]</scope>
    <source>
        <strain evidence="2 3">DSM 2131</strain>
    </source>
</reference>
<proteinExistence type="predicted"/>
<comment type="caution">
    <text evidence="2">The sequence shown here is derived from an EMBL/GenBank/DDBJ whole genome shotgun (WGS) entry which is preliminary data.</text>
</comment>
<evidence type="ECO:0000313" key="2">
    <source>
        <dbReference type="EMBL" id="PTE14729.1"/>
    </source>
</evidence>
<dbReference type="RefSeq" id="WP_107672981.1">
    <property type="nucleotide sequence ID" value="NZ_PZKE01000006.1"/>
</dbReference>
<name>A0A2T4J9Z9_FUSBL</name>
<evidence type="ECO:0000256" key="1">
    <source>
        <dbReference type="SAM" id="SignalP"/>
    </source>
</evidence>
<gene>
    <name evidence="2" type="ORF">C5F44_07935</name>
</gene>
<keyword evidence="1" id="KW-0732">Signal</keyword>
<feature type="signal peptide" evidence="1">
    <location>
        <begin position="1"/>
        <end position="18"/>
    </location>
</feature>
<sequence>MRLLPALCALLAPLPLAAAPICPVDAAAVEARIADLEPAYSMVLSDISCDAPTLPAHVLLCDAVEAPDMLLWRMGRLDDLAWVYAVENATGQEVDLTNPPRDDSFIAARDACTDTACLCDVLIRHTNDSLGGTSPYPQ</sequence>
<accession>A0A2T4J9Z9</accession>
<dbReference type="AlphaFoldDB" id="A0A2T4J9Z9"/>